<feature type="transmembrane region" description="Helical" evidence="1">
    <location>
        <begin position="24"/>
        <end position="45"/>
    </location>
</feature>
<sequence>MTELRETVLGDPAQLPGRSLGGRLFGVLLLLVALGICVAGVNMMLTAAGMQGVQGTLTVERCWKQDRSGKAFDEPRCSGTFRPDEGGEPVENAEYRGGGAADVAVGQKLDVHEDGATYKLSGGKGLAQGVMAVFGGLAFSALAVPFLATGIQPRWFGRGENRTRVLAMVTFGIKGTTAGRVRNALLLVGLAGMLVSYFTYATMS</sequence>
<proteinExistence type="predicted"/>
<evidence type="ECO:0000313" key="2">
    <source>
        <dbReference type="EMBL" id="MPY49025.1"/>
    </source>
</evidence>
<keyword evidence="1" id="KW-0812">Transmembrane</keyword>
<reference evidence="2 3" key="1">
    <citation type="submission" date="2019-09" db="EMBL/GenBank/DDBJ databases">
        <authorList>
            <person name="Duangmal K."/>
            <person name="Teo W.F.A."/>
            <person name="Lipun K."/>
        </authorList>
    </citation>
    <scope>NUCLEOTIDE SEQUENCE [LARGE SCALE GENOMIC DNA]</scope>
    <source>
        <strain evidence="2 3">K1PN6</strain>
    </source>
</reference>
<dbReference type="Proteomes" id="UP000373149">
    <property type="component" value="Unassembled WGS sequence"/>
</dbReference>
<comment type="caution">
    <text evidence="2">The sequence shown here is derived from an EMBL/GenBank/DDBJ whole genome shotgun (WGS) entry which is preliminary data.</text>
</comment>
<protein>
    <submittedName>
        <fullName evidence="2">Uncharacterized protein</fullName>
    </submittedName>
</protein>
<accession>A0A5N8WS16</accession>
<keyword evidence="1" id="KW-0472">Membrane</keyword>
<keyword evidence="1" id="KW-1133">Transmembrane helix</keyword>
<feature type="transmembrane region" description="Helical" evidence="1">
    <location>
        <begin position="184"/>
        <end position="203"/>
    </location>
</feature>
<dbReference type="RefSeq" id="WP_152861428.1">
    <property type="nucleotide sequence ID" value="NZ_VMNX01000027.1"/>
</dbReference>
<evidence type="ECO:0000313" key="3">
    <source>
        <dbReference type="Proteomes" id="UP000373149"/>
    </source>
</evidence>
<keyword evidence="3" id="KW-1185">Reference proteome</keyword>
<name>A0A5N8WS16_9ACTN</name>
<organism evidence="2 3">
    <name type="scientific">Streptomyces acidicola</name>
    <dbReference type="NCBI Taxonomy" id="2596892"/>
    <lineage>
        <taxon>Bacteria</taxon>
        <taxon>Bacillati</taxon>
        <taxon>Actinomycetota</taxon>
        <taxon>Actinomycetes</taxon>
        <taxon>Kitasatosporales</taxon>
        <taxon>Streptomycetaceae</taxon>
        <taxon>Streptomyces</taxon>
    </lineage>
</organism>
<evidence type="ECO:0000256" key="1">
    <source>
        <dbReference type="SAM" id="Phobius"/>
    </source>
</evidence>
<dbReference type="EMBL" id="VMNX01000027">
    <property type="protein sequence ID" value="MPY49025.1"/>
    <property type="molecule type" value="Genomic_DNA"/>
</dbReference>
<feature type="transmembrane region" description="Helical" evidence="1">
    <location>
        <begin position="126"/>
        <end position="148"/>
    </location>
</feature>
<gene>
    <name evidence="2" type="ORF">FPZ41_10760</name>
</gene>
<dbReference type="AlphaFoldDB" id="A0A5N8WS16"/>